<dbReference type="OrthoDB" id="3461478at2"/>
<dbReference type="RefSeq" id="WP_068923555.1">
    <property type="nucleotide sequence ID" value="NZ_BMQP01000018.1"/>
</dbReference>
<evidence type="ECO:0000313" key="2">
    <source>
        <dbReference type="Proteomes" id="UP000655044"/>
    </source>
</evidence>
<sequence length="165" mass="18091">MTWKQVRTIPGEPAELRGYLQERIDRITRRLEAADPAPGTDIEQLRASLLRQGCVDVISRLPASSGARASAYRILASLPGIRAEGEVTDPLGRRGQALGYQVEAEPGLFNEIRFVVDPGTGLPLAEVWTHAGRLADGRQVEIGHSTSFQAIGWTDERPEMPGHRD</sequence>
<dbReference type="EMBL" id="BOOI01000044">
    <property type="protein sequence ID" value="GIH86252.1"/>
    <property type="molecule type" value="Genomic_DNA"/>
</dbReference>
<evidence type="ECO:0000313" key="1">
    <source>
        <dbReference type="EMBL" id="GIH86252.1"/>
    </source>
</evidence>
<organism evidence="1 2">
    <name type="scientific">Planobispora rosea</name>
    <dbReference type="NCBI Taxonomy" id="35762"/>
    <lineage>
        <taxon>Bacteria</taxon>
        <taxon>Bacillati</taxon>
        <taxon>Actinomycetota</taxon>
        <taxon>Actinomycetes</taxon>
        <taxon>Streptosporangiales</taxon>
        <taxon>Streptosporangiaceae</taxon>
        <taxon>Planobispora</taxon>
    </lineage>
</organism>
<gene>
    <name evidence="1" type="ORF">Pro02_46600</name>
</gene>
<dbReference type="Proteomes" id="UP000655044">
    <property type="component" value="Unassembled WGS sequence"/>
</dbReference>
<reference evidence="1" key="1">
    <citation type="submission" date="2021-01" db="EMBL/GenBank/DDBJ databases">
        <title>Whole genome shotgun sequence of Planobispora rosea NBRC 15558.</title>
        <authorList>
            <person name="Komaki H."/>
            <person name="Tamura T."/>
        </authorList>
    </citation>
    <scope>NUCLEOTIDE SEQUENCE</scope>
    <source>
        <strain evidence="1">NBRC 15558</strain>
    </source>
</reference>
<comment type="caution">
    <text evidence="1">The sequence shown here is derived from an EMBL/GenBank/DDBJ whole genome shotgun (WGS) entry which is preliminary data.</text>
</comment>
<accession>A0A8J3WEW1</accession>
<name>A0A8J3WEW1_PLARO</name>
<dbReference type="AlphaFoldDB" id="A0A8J3WEW1"/>
<proteinExistence type="predicted"/>
<protein>
    <submittedName>
        <fullName evidence="1">Uncharacterized protein</fullName>
    </submittedName>
</protein>
<keyword evidence="2" id="KW-1185">Reference proteome</keyword>